<gene>
    <name evidence="3" type="ORF">TAV2_LOCUS6305</name>
</gene>
<dbReference type="InterPro" id="IPR029056">
    <property type="entry name" value="Ribokinase-like"/>
</dbReference>
<keyword evidence="4" id="KW-1185">Reference proteome</keyword>
<dbReference type="AlphaFoldDB" id="A0AAU9RMH0"/>
<dbReference type="EMBL" id="OU466858">
    <property type="protein sequence ID" value="CAH2046543.1"/>
    <property type="molecule type" value="Genomic_DNA"/>
</dbReference>
<keyword evidence="1" id="KW-0732">Signal</keyword>
<organism evidence="3 4">
    <name type="scientific">Thlaspi arvense</name>
    <name type="common">Field penny-cress</name>
    <dbReference type="NCBI Taxonomy" id="13288"/>
    <lineage>
        <taxon>Eukaryota</taxon>
        <taxon>Viridiplantae</taxon>
        <taxon>Streptophyta</taxon>
        <taxon>Embryophyta</taxon>
        <taxon>Tracheophyta</taxon>
        <taxon>Spermatophyta</taxon>
        <taxon>Magnoliopsida</taxon>
        <taxon>eudicotyledons</taxon>
        <taxon>Gunneridae</taxon>
        <taxon>Pentapetalae</taxon>
        <taxon>rosids</taxon>
        <taxon>malvids</taxon>
        <taxon>Brassicales</taxon>
        <taxon>Brassicaceae</taxon>
        <taxon>Thlaspideae</taxon>
        <taxon>Thlaspi</taxon>
    </lineage>
</organism>
<dbReference type="Gene3D" id="3.40.1190.20">
    <property type="match status" value="1"/>
</dbReference>
<sequence length="138" mass="14989">MSSPSNEANSGRPIVVCILISLSLFYSHACLEFEDTELDSLQCQLGCGQLCLDYLVTVPYFPIPDQKIRGTSFKVQGGGGTGNALTCVARLGLDSRILAKVADDSQGRWMVEELESNGVDTSFCVVRSLKKICFDDTI</sequence>
<dbReference type="Pfam" id="PF00294">
    <property type="entry name" value="PfkB"/>
    <property type="match status" value="1"/>
</dbReference>
<name>A0AAU9RMH0_THLAR</name>
<dbReference type="InterPro" id="IPR052562">
    <property type="entry name" value="Ketohexokinase-related"/>
</dbReference>
<dbReference type="SUPFAM" id="SSF53613">
    <property type="entry name" value="Ribokinase-like"/>
    <property type="match status" value="1"/>
</dbReference>
<feature type="chain" id="PRO_5043784658" description="Carbohydrate kinase PfkB domain-containing protein" evidence="1">
    <location>
        <begin position="30"/>
        <end position="138"/>
    </location>
</feature>
<feature type="domain" description="Carbohydrate kinase PfkB" evidence="2">
    <location>
        <begin position="61"/>
        <end position="127"/>
    </location>
</feature>
<feature type="signal peptide" evidence="1">
    <location>
        <begin position="1"/>
        <end position="29"/>
    </location>
</feature>
<dbReference type="Proteomes" id="UP000836841">
    <property type="component" value="Chromosome 2"/>
</dbReference>
<evidence type="ECO:0000313" key="3">
    <source>
        <dbReference type="EMBL" id="CAH2046543.1"/>
    </source>
</evidence>
<dbReference type="PANTHER" id="PTHR42774">
    <property type="entry name" value="PHOSPHOTRANSFERASE SYSTEM TRANSPORT PROTEIN"/>
    <property type="match status" value="1"/>
</dbReference>
<dbReference type="PANTHER" id="PTHR42774:SF9">
    <property type="entry name" value="PFKB-LIKE CARBOHYDRATE KINASE FAMILY PROTEIN"/>
    <property type="match status" value="1"/>
</dbReference>
<proteinExistence type="predicted"/>
<evidence type="ECO:0000313" key="4">
    <source>
        <dbReference type="Proteomes" id="UP000836841"/>
    </source>
</evidence>
<evidence type="ECO:0000256" key="1">
    <source>
        <dbReference type="SAM" id="SignalP"/>
    </source>
</evidence>
<evidence type="ECO:0000259" key="2">
    <source>
        <dbReference type="Pfam" id="PF00294"/>
    </source>
</evidence>
<accession>A0AAU9RMH0</accession>
<reference evidence="3 4" key="1">
    <citation type="submission" date="2022-03" db="EMBL/GenBank/DDBJ databases">
        <authorList>
            <person name="Nunn A."/>
            <person name="Chopra R."/>
            <person name="Nunn A."/>
            <person name="Contreras Garrido A."/>
        </authorList>
    </citation>
    <scope>NUCLEOTIDE SEQUENCE [LARGE SCALE GENOMIC DNA]</scope>
</reference>
<protein>
    <recommendedName>
        <fullName evidence="2">Carbohydrate kinase PfkB domain-containing protein</fullName>
    </recommendedName>
</protein>
<dbReference type="InterPro" id="IPR011611">
    <property type="entry name" value="PfkB_dom"/>
</dbReference>